<dbReference type="OrthoDB" id="2339353at2759"/>
<organism evidence="2 3">
    <name type="scientific">Ambispora leptoticha</name>
    <dbReference type="NCBI Taxonomy" id="144679"/>
    <lineage>
        <taxon>Eukaryota</taxon>
        <taxon>Fungi</taxon>
        <taxon>Fungi incertae sedis</taxon>
        <taxon>Mucoromycota</taxon>
        <taxon>Glomeromycotina</taxon>
        <taxon>Glomeromycetes</taxon>
        <taxon>Archaeosporales</taxon>
        <taxon>Ambisporaceae</taxon>
        <taxon>Ambispora</taxon>
    </lineage>
</organism>
<sequence>MFFMFRTSRDVYKEPKTFRNIRVITATIVVLTYLAYILFLLFQVWSDKPVIQIANEELSFIEMPNIEICGYGSDIEITRCDFTKKDWSDIVHPKCAKDNGGSYLLTKPVVNLSYCYVFMGNGSLFFSKDNNDNDNILQQIIVYFKILNLTGAESASLSVPTVAVQLLDPSFDPLTGKVRDSDMGKDVEDNLRLQLNNFAGIQNFSTSVKMTKSVYREIPPRDVNSLFGLNPKYINITTITAYAQYYPLHSNPNFTADTDTGFFQISAGSFLQQVQTEKRVRNLFSALGVAGGGFSAICVIYIVLFGDRKTRPWGLMHYIVRSEVEQFGHMDNIPLLPQEDGKTTLTSEERLARMEDRFKVLEEILGDYFFDIAPLKSFKQRHSK</sequence>
<evidence type="ECO:0000256" key="1">
    <source>
        <dbReference type="SAM" id="Phobius"/>
    </source>
</evidence>
<keyword evidence="1" id="KW-0812">Transmembrane</keyword>
<feature type="transmembrane region" description="Helical" evidence="1">
    <location>
        <begin position="283"/>
        <end position="306"/>
    </location>
</feature>
<dbReference type="EMBL" id="CAJVPS010005564">
    <property type="protein sequence ID" value="CAG8616374.1"/>
    <property type="molecule type" value="Genomic_DNA"/>
</dbReference>
<feature type="transmembrane region" description="Helical" evidence="1">
    <location>
        <begin position="21"/>
        <end position="45"/>
    </location>
</feature>
<reference evidence="2" key="1">
    <citation type="submission" date="2021-06" db="EMBL/GenBank/DDBJ databases">
        <authorList>
            <person name="Kallberg Y."/>
            <person name="Tangrot J."/>
            <person name="Rosling A."/>
        </authorList>
    </citation>
    <scope>NUCLEOTIDE SEQUENCE</scope>
    <source>
        <strain evidence="2">FL130A</strain>
    </source>
</reference>
<proteinExistence type="predicted"/>
<comment type="caution">
    <text evidence="2">The sequence shown here is derived from an EMBL/GenBank/DDBJ whole genome shotgun (WGS) entry which is preliminary data.</text>
</comment>
<protein>
    <submittedName>
        <fullName evidence="2">13341_t:CDS:1</fullName>
    </submittedName>
</protein>
<evidence type="ECO:0000313" key="3">
    <source>
        <dbReference type="Proteomes" id="UP000789508"/>
    </source>
</evidence>
<evidence type="ECO:0000313" key="2">
    <source>
        <dbReference type="EMBL" id="CAG8616374.1"/>
    </source>
</evidence>
<accession>A0A9N9GL34</accession>
<dbReference type="AlphaFoldDB" id="A0A9N9GL34"/>
<name>A0A9N9GL34_9GLOM</name>
<gene>
    <name evidence="2" type="ORF">ALEPTO_LOCUS8776</name>
</gene>
<keyword evidence="1" id="KW-0472">Membrane</keyword>
<keyword evidence="1" id="KW-1133">Transmembrane helix</keyword>
<keyword evidence="3" id="KW-1185">Reference proteome</keyword>
<dbReference type="Proteomes" id="UP000789508">
    <property type="component" value="Unassembled WGS sequence"/>
</dbReference>